<sequence>MNFSRYLSSFWNYIELAITVCALASLYLYFLRQIGINKVVAEFAATNGNSYIRLDHQRDLQISFIQLLSAVVFLTCMKLNNVLRFNRRIGLFTKTLSRAAPTILVFEGVFWLVTLAFDLALFIDLSPRLSAYQSLFTGFKTSIVSLLGRLQATEVQAVSQFGNYFDVIILLILSVHPIENQMTQ</sequence>
<comment type="subcellular location">
    <subcellularLocation>
        <location evidence="1">Membrane</location>
        <topology evidence="1">Multi-pass membrane protein</topology>
    </subcellularLocation>
</comment>
<evidence type="ECO:0000256" key="1">
    <source>
        <dbReference type="ARBA" id="ARBA00004141"/>
    </source>
</evidence>
<dbReference type="WBParaSite" id="ASIM_0000477001-mRNA-1">
    <property type="protein sequence ID" value="ASIM_0000477001-mRNA-1"/>
    <property type="gene ID" value="ASIM_0000477001"/>
</dbReference>
<dbReference type="OrthoDB" id="444119at2759"/>
<keyword evidence="3 6" id="KW-0812">Transmembrane</keyword>
<evidence type="ECO:0000313" key="9">
    <source>
        <dbReference type="Proteomes" id="UP000267096"/>
    </source>
</evidence>
<dbReference type="AlphaFoldDB" id="A0A0M3JAZ7"/>
<dbReference type="Proteomes" id="UP000267096">
    <property type="component" value="Unassembled WGS sequence"/>
</dbReference>
<name>A0A0M3JAZ7_ANISI</name>
<evidence type="ECO:0000313" key="8">
    <source>
        <dbReference type="EMBL" id="VDK24103.1"/>
    </source>
</evidence>
<accession>A0A0M3JAZ7</accession>
<evidence type="ECO:0000256" key="6">
    <source>
        <dbReference type="SAM" id="Phobius"/>
    </source>
</evidence>
<keyword evidence="4 6" id="KW-1133">Transmembrane helix</keyword>
<dbReference type="EMBL" id="UYRR01008095">
    <property type="protein sequence ID" value="VDK24103.1"/>
    <property type="molecule type" value="Genomic_DNA"/>
</dbReference>
<dbReference type="PANTHER" id="PTHR10877:SF194">
    <property type="entry name" value="LOCATION OF VULVA DEFECTIVE 1"/>
    <property type="match status" value="1"/>
</dbReference>
<evidence type="ECO:0000256" key="2">
    <source>
        <dbReference type="ARBA" id="ARBA00007200"/>
    </source>
</evidence>
<dbReference type="InterPro" id="IPR051223">
    <property type="entry name" value="Polycystin"/>
</dbReference>
<evidence type="ECO:0000256" key="3">
    <source>
        <dbReference type="ARBA" id="ARBA00022692"/>
    </source>
</evidence>
<dbReference type="PANTHER" id="PTHR10877">
    <property type="entry name" value="POLYCYSTIN FAMILY MEMBER"/>
    <property type="match status" value="1"/>
</dbReference>
<evidence type="ECO:0000313" key="10">
    <source>
        <dbReference type="WBParaSite" id="ASIM_0000477001-mRNA-1"/>
    </source>
</evidence>
<feature type="transmembrane region" description="Helical" evidence="6">
    <location>
        <begin position="12"/>
        <end position="30"/>
    </location>
</feature>
<keyword evidence="5 6" id="KW-0472">Membrane</keyword>
<dbReference type="GO" id="GO:0005262">
    <property type="term" value="F:calcium channel activity"/>
    <property type="evidence" value="ECO:0007669"/>
    <property type="project" value="TreeGrafter"/>
</dbReference>
<evidence type="ECO:0000256" key="4">
    <source>
        <dbReference type="ARBA" id="ARBA00022989"/>
    </source>
</evidence>
<protein>
    <submittedName>
        <fullName evidence="10">Location of vulva defective 1 (inferred by orthology to a C. elegans protein)</fullName>
    </submittedName>
</protein>
<organism evidence="10">
    <name type="scientific">Anisakis simplex</name>
    <name type="common">Herring worm</name>
    <dbReference type="NCBI Taxonomy" id="6269"/>
    <lineage>
        <taxon>Eukaryota</taxon>
        <taxon>Metazoa</taxon>
        <taxon>Ecdysozoa</taxon>
        <taxon>Nematoda</taxon>
        <taxon>Chromadorea</taxon>
        <taxon>Rhabditida</taxon>
        <taxon>Spirurina</taxon>
        <taxon>Ascaridomorpha</taxon>
        <taxon>Ascaridoidea</taxon>
        <taxon>Anisakidae</taxon>
        <taxon>Anisakis</taxon>
        <taxon>Anisakis simplex complex</taxon>
    </lineage>
</organism>
<feature type="transmembrane region" description="Helical" evidence="6">
    <location>
        <begin position="100"/>
        <end position="123"/>
    </location>
</feature>
<evidence type="ECO:0000256" key="5">
    <source>
        <dbReference type="ARBA" id="ARBA00023136"/>
    </source>
</evidence>
<reference evidence="10" key="1">
    <citation type="submission" date="2017-02" db="UniProtKB">
        <authorList>
            <consortium name="WormBaseParasite"/>
        </authorList>
    </citation>
    <scope>IDENTIFICATION</scope>
</reference>
<dbReference type="GO" id="GO:0050982">
    <property type="term" value="P:detection of mechanical stimulus"/>
    <property type="evidence" value="ECO:0007669"/>
    <property type="project" value="TreeGrafter"/>
</dbReference>
<dbReference type="Pfam" id="PF08016">
    <property type="entry name" value="PKD_channel"/>
    <property type="match status" value="1"/>
</dbReference>
<evidence type="ECO:0000259" key="7">
    <source>
        <dbReference type="Pfam" id="PF08016"/>
    </source>
</evidence>
<dbReference type="GO" id="GO:0016020">
    <property type="term" value="C:membrane"/>
    <property type="evidence" value="ECO:0007669"/>
    <property type="project" value="UniProtKB-SubCell"/>
</dbReference>
<keyword evidence="9" id="KW-1185">Reference proteome</keyword>
<comment type="similarity">
    <text evidence="2">Belongs to the polycystin family.</text>
</comment>
<dbReference type="InterPro" id="IPR013122">
    <property type="entry name" value="PKD1_2_channel"/>
</dbReference>
<feature type="transmembrane region" description="Helical" evidence="6">
    <location>
        <begin position="60"/>
        <end position="79"/>
    </location>
</feature>
<reference evidence="8 9" key="2">
    <citation type="submission" date="2018-11" db="EMBL/GenBank/DDBJ databases">
        <authorList>
            <consortium name="Pathogen Informatics"/>
        </authorList>
    </citation>
    <scope>NUCLEOTIDE SEQUENCE [LARGE SCALE GENOMIC DNA]</scope>
</reference>
<feature type="domain" description="Polycystin cation channel PKD1/PKD2" evidence="7">
    <location>
        <begin position="5"/>
        <end position="158"/>
    </location>
</feature>
<proteinExistence type="inferred from homology"/>
<gene>
    <name evidence="8" type="ORF">ASIM_LOCUS4578</name>
</gene>